<dbReference type="AlphaFoldDB" id="A0A8S3TMZ2"/>
<evidence type="ECO:0000313" key="4">
    <source>
        <dbReference type="Proteomes" id="UP000683360"/>
    </source>
</evidence>
<evidence type="ECO:0000256" key="1">
    <source>
        <dbReference type="SAM" id="MobiDB-lite"/>
    </source>
</evidence>
<dbReference type="EMBL" id="CAJPWZ010002300">
    <property type="protein sequence ID" value="CAG2235056.1"/>
    <property type="molecule type" value="Genomic_DNA"/>
</dbReference>
<protein>
    <submittedName>
        <fullName evidence="3">Uncharacterized protein</fullName>
    </submittedName>
</protein>
<accession>A0A8S3TMZ2</accession>
<comment type="caution">
    <text evidence="3">The sequence shown here is derived from an EMBL/GenBank/DDBJ whole genome shotgun (WGS) entry which is preliminary data.</text>
</comment>
<name>A0A8S3TMZ2_MYTED</name>
<dbReference type="OrthoDB" id="2384195at2759"/>
<sequence length="193" mass="21730">MFNGNETHLSSSHNQTNVSTSENATRVEYFNITSRNDIEFHDDLKVWLPFDIVSIVLATCSISVCVLVIIFAFKKNGKAFFKWKRAQRFVVITSVCDLLFYGVQFIFNIDTQISGLVPSPVTCSIYGFFLLEFAYAQSNLSIIAAATACYYILKQAEIDLGKYDWKMFSFMFVYPAILLGTASFNGGMAYNGV</sequence>
<evidence type="ECO:0000313" key="3">
    <source>
        <dbReference type="EMBL" id="CAG2235056.1"/>
    </source>
</evidence>
<keyword evidence="2" id="KW-0812">Transmembrane</keyword>
<reference evidence="3" key="1">
    <citation type="submission" date="2021-03" db="EMBL/GenBank/DDBJ databases">
        <authorList>
            <person name="Bekaert M."/>
        </authorList>
    </citation>
    <scope>NUCLEOTIDE SEQUENCE</scope>
</reference>
<dbReference type="Proteomes" id="UP000683360">
    <property type="component" value="Unassembled WGS sequence"/>
</dbReference>
<proteinExistence type="predicted"/>
<feature type="transmembrane region" description="Helical" evidence="2">
    <location>
        <begin position="165"/>
        <end position="184"/>
    </location>
</feature>
<keyword evidence="4" id="KW-1185">Reference proteome</keyword>
<keyword evidence="2" id="KW-0472">Membrane</keyword>
<feature type="transmembrane region" description="Helical" evidence="2">
    <location>
        <begin position="89"/>
        <end position="107"/>
    </location>
</feature>
<feature type="region of interest" description="Disordered" evidence="1">
    <location>
        <begin position="1"/>
        <end position="20"/>
    </location>
</feature>
<gene>
    <name evidence="3" type="ORF">MEDL_47642</name>
</gene>
<organism evidence="3 4">
    <name type="scientific">Mytilus edulis</name>
    <name type="common">Blue mussel</name>
    <dbReference type="NCBI Taxonomy" id="6550"/>
    <lineage>
        <taxon>Eukaryota</taxon>
        <taxon>Metazoa</taxon>
        <taxon>Spiralia</taxon>
        <taxon>Lophotrochozoa</taxon>
        <taxon>Mollusca</taxon>
        <taxon>Bivalvia</taxon>
        <taxon>Autobranchia</taxon>
        <taxon>Pteriomorphia</taxon>
        <taxon>Mytilida</taxon>
        <taxon>Mytiloidea</taxon>
        <taxon>Mytilidae</taxon>
        <taxon>Mytilinae</taxon>
        <taxon>Mytilus</taxon>
    </lineage>
</organism>
<feature type="transmembrane region" description="Helical" evidence="2">
    <location>
        <begin position="52"/>
        <end position="73"/>
    </location>
</feature>
<feature type="transmembrane region" description="Helical" evidence="2">
    <location>
        <begin position="127"/>
        <end position="153"/>
    </location>
</feature>
<evidence type="ECO:0000256" key="2">
    <source>
        <dbReference type="SAM" id="Phobius"/>
    </source>
</evidence>
<keyword evidence="2" id="KW-1133">Transmembrane helix</keyword>